<dbReference type="Proteomes" id="UP000053820">
    <property type="component" value="Unassembled WGS sequence"/>
</dbReference>
<accession>A0A0C9VEQ6</accession>
<reference evidence="6 7" key="1">
    <citation type="submission" date="2014-04" db="EMBL/GenBank/DDBJ databases">
        <title>Evolutionary Origins and Diversification of the Mycorrhizal Mutualists.</title>
        <authorList>
            <consortium name="DOE Joint Genome Institute"/>
            <consortium name="Mycorrhizal Genomics Consortium"/>
            <person name="Kohler A."/>
            <person name="Kuo A."/>
            <person name="Nagy L.G."/>
            <person name="Floudas D."/>
            <person name="Copeland A."/>
            <person name="Barry K.W."/>
            <person name="Cichocki N."/>
            <person name="Veneault-Fourrey C."/>
            <person name="LaButti K."/>
            <person name="Lindquist E.A."/>
            <person name="Lipzen A."/>
            <person name="Lundell T."/>
            <person name="Morin E."/>
            <person name="Murat C."/>
            <person name="Riley R."/>
            <person name="Ohm R."/>
            <person name="Sun H."/>
            <person name="Tunlid A."/>
            <person name="Henrissat B."/>
            <person name="Grigoriev I.V."/>
            <person name="Hibbett D.S."/>
            <person name="Martin F."/>
        </authorList>
    </citation>
    <scope>NUCLEOTIDE SEQUENCE [LARGE SCALE GENOMIC DNA]</scope>
    <source>
        <strain evidence="6 7">MD-312</strain>
    </source>
</reference>
<dbReference type="InterPro" id="IPR009880">
    <property type="entry name" value="Glyoxal_oxidase_N"/>
</dbReference>
<dbReference type="OrthoDB" id="2019572at2759"/>
<sequence>MFLGNEEKVYILDKTEGNAAQIDGHPAWGSVWDINSHQATTMSVLTNTFCASGMHLPNGSYCTFGGNGAISVGEDFCSGPPSSTDYDDVYGDYDGTKSIRILNPCTSSDDFSSPECQWFDNPAVLSMQKQRWYSAAEALADGTVVLIGGFRNGGYINRNMPNVDPTYEGGEEYGGAEPTYEFYPSRGPATVMQFMTTTSGLNSYAHTYLMPSGKMLVQANLSTILWDYTENVETPLPDMPNGVARVYPASGAVAMLPLTPANNYTPTVLFCGGSDMPADYYGNYSWPFYNTWTYPSSKDCQRLTAEPADGSSPTYEQDDDMLEGRTMGQFITLPDGSMLVVNGGTNGTAGFSNRTLYTSSLDQMPFYQSLASGPVGTPALYYPNAPKGSRWSNAGMSTSNIARLYHSSAMLLPDASVLIAGSNPSLDVSLDAPFPTTYTAEIFYPPYFASSVRPQPSGVPKNLTYGGNYFDITVSSTSYTGMGANEAAANTTVVLSRGGFTTHAMNMGQRHLQLNNTYTVNSDGSYVLHVAQVPPNPNLLTPGPALLFVVVNGIPSNGTMLIVGSGNVETQPTAAVSELPAIVTSTSGGSTNNNNGASSSKTGIIAGAVIGAVVVIGILGALISIRRARRRRNPNNPPPAMYKMGSVGGVGAGAASTKGFTRIADSSSFLPLTQGNQSTAWNESTASLHAPSPYRDGFESR</sequence>
<feature type="region of interest" description="Disordered" evidence="2">
    <location>
        <begin position="680"/>
        <end position="701"/>
    </location>
</feature>
<dbReference type="CDD" id="cd02851">
    <property type="entry name" value="E_set_GO_C"/>
    <property type="match status" value="1"/>
</dbReference>
<feature type="domain" description="Glyoxal oxidase N-terminal" evidence="4">
    <location>
        <begin position="176"/>
        <end position="447"/>
    </location>
</feature>
<keyword evidence="3" id="KW-1133">Transmembrane helix</keyword>
<dbReference type="HOGENOM" id="CLU_009630_3_0_1"/>
<dbReference type="SUPFAM" id="SSF81296">
    <property type="entry name" value="E set domains"/>
    <property type="match status" value="1"/>
</dbReference>
<dbReference type="InterPro" id="IPR013783">
    <property type="entry name" value="Ig-like_fold"/>
</dbReference>
<dbReference type="PANTHER" id="PTHR32208">
    <property type="entry name" value="SECRETED PROTEIN-RELATED"/>
    <property type="match status" value="1"/>
</dbReference>
<evidence type="ECO:0000256" key="3">
    <source>
        <dbReference type="SAM" id="Phobius"/>
    </source>
</evidence>
<evidence type="ECO:0000259" key="4">
    <source>
        <dbReference type="Pfam" id="PF07250"/>
    </source>
</evidence>
<dbReference type="InterPro" id="IPR037293">
    <property type="entry name" value="Gal_Oxidase_central_sf"/>
</dbReference>
<feature type="domain" description="Galactose oxidase-like Early set" evidence="5">
    <location>
        <begin position="453"/>
        <end position="561"/>
    </location>
</feature>
<dbReference type="InterPro" id="IPR011043">
    <property type="entry name" value="Gal_Oxase/kelch_b-propeller"/>
</dbReference>
<name>A0A0C9VEQ6_9AGAM</name>
<keyword evidence="3" id="KW-0812">Transmembrane</keyword>
<gene>
    <name evidence="6" type="ORF">HYDPIDRAFT_91435</name>
</gene>
<dbReference type="PANTHER" id="PTHR32208:SF21">
    <property type="entry name" value="LOW QUALITY PROTEIN: ALDEHYDE OXIDASE GLOX-LIKE"/>
    <property type="match status" value="1"/>
</dbReference>
<dbReference type="Pfam" id="PF07250">
    <property type="entry name" value="Glyoxal_oxid_N"/>
    <property type="match status" value="1"/>
</dbReference>
<dbReference type="Gene3D" id="2.60.40.10">
    <property type="entry name" value="Immunoglobulins"/>
    <property type="match status" value="1"/>
</dbReference>
<dbReference type="SUPFAM" id="SSF50965">
    <property type="entry name" value="Galactose oxidase, central domain"/>
    <property type="match status" value="1"/>
</dbReference>
<keyword evidence="1" id="KW-0732">Signal</keyword>
<dbReference type="Gene3D" id="2.130.10.80">
    <property type="entry name" value="Galactose oxidase/kelch, beta-propeller"/>
    <property type="match status" value="1"/>
</dbReference>
<protein>
    <submittedName>
        <fullName evidence="6">Copper radical oxidase</fullName>
    </submittedName>
</protein>
<dbReference type="Pfam" id="PF09118">
    <property type="entry name" value="GO-like_E_set"/>
    <property type="match status" value="1"/>
</dbReference>
<evidence type="ECO:0000256" key="2">
    <source>
        <dbReference type="SAM" id="MobiDB-lite"/>
    </source>
</evidence>
<feature type="transmembrane region" description="Helical" evidence="3">
    <location>
        <begin position="604"/>
        <end position="625"/>
    </location>
</feature>
<evidence type="ECO:0000313" key="6">
    <source>
        <dbReference type="EMBL" id="KIJ64044.1"/>
    </source>
</evidence>
<organism evidence="6 7">
    <name type="scientific">Hydnomerulius pinastri MD-312</name>
    <dbReference type="NCBI Taxonomy" id="994086"/>
    <lineage>
        <taxon>Eukaryota</taxon>
        <taxon>Fungi</taxon>
        <taxon>Dikarya</taxon>
        <taxon>Basidiomycota</taxon>
        <taxon>Agaricomycotina</taxon>
        <taxon>Agaricomycetes</taxon>
        <taxon>Agaricomycetidae</taxon>
        <taxon>Boletales</taxon>
        <taxon>Boletales incertae sedis</taxon>
        <taxon>Leucogyrophana</taxon>
    </lineage>
</organism>
<evidence type="ECO:0000259" key="5">
    <source>
        <dbReference type="Pfam" id="PF09118"/>
    </source>
</evidence>
<dbReference type="AlphaFoldDB" id="A0A0C9VEQ6"/>
<evidence type="ECO:0000256" key="1">
    <source>
        <dbReference type="ARBA" id="ARBA00022729"/>
    </source>
</evidence>
<evidence type="ECO:0000313" key="7">
    <source>
        <dbReference type="Proteomes" id="UP000053820"/>
    </source>
</evidence>
<keyword evidence="7" id="KW-1185">Reference proteome</keyword>
<dbReference type="InterPro" id="IPR014756">
    <property type="entry name" value="Ig_E-set"/>
</dbReference>
<dbReference type="EMBL" id="KN839848">
    <property type="protein sequence ID" value="KIJ64044.1"/>
    <property type="molecule type" value="Genomic_DNA"/>
</dbReference>
<keyword evidence="3" id="KW-0472">Membrane</keyword>
<proteinExistence type="predicted"/>
<dbReference type="InterPro" id="IPR015202">
    <property type="entry name" value="GO-like_E_set"/>
</dbReference>